<dbReference type="OrthoDB" id="14339at2759"/>
<dbReference type="PANTHER" id="PTHR37332:SF1">
    <property type="entry name" value="ELMO DOMAIN-CONTAINING PROTEIN"/>
    <property type="match status" value="1"/>
</dbReference>
<feature type="region of interest" description="Disordered" evidence="1">
    <location>
        <begin position="27"/>
        <end position="99"/>
    </location>
</feature>
<accession>A0A420Y935</accession>
<dbReference type="EMBL" id="QVQW01000031">
    <property type="protein sequence ID" value="RKU44406.1"/>
    <property type="molecule type" value="Genomic_DNA"/>
</dbReference>
<evidence type="ECO:0000256" key="1">
    <source>
        <dbReference type="SAM" id="MobiDB-lite"/>
    </source>
</evidence>
<proteinExistence type="predicted"/>
<gene>
    <name evidence="2" type="ORF">DL546_005884</name>
</gene>
<sequence length="458" mass="48818">MQKSSVLRTPTQSDTPFFAAFFSPAVSHNASNGTNITKSPERKHSSPNVLHKVPSSRNRGGDGRKTSSDRKASLGSPNGKRRTSASVSAANGGGNGAGSGGRVGFAGIVTDEAVPPALPPDFALLAKGAPRLGGNTDAVIPSPASVDSFSKMLLARTTSNTASSSQLAPPAALTGAQASESSVVHQHIQEMANKRISTLDYLRKAHEGRVYWFNTLLFDQPALSRMPYFDPRRLSRRATNYLLLGLSLPTVIDLNSNTPLELLRSLNSLLSEFDTFQQLHPETGSSNQSSLSRAARLPSMFRRATNRRTSSSAATDFDPAPENHDADYGPLANHPAQGVHGSAGGSVISFAHSDHNADLLPGEEYTHLLTPSLPFDPDFFETFATLCDVLIDCYSRLLSLVATPSVCTHAVGELFSKADGRVRKIIIQGCVKEFEDHSRQGVKAEVASIGKVVLGGLM</sequence>
<feature type="compositionally biased region" description="Basic and acidic residues" evidence="1">
    <location>
        <begin position="59"/>
        <end position="72"/>
    </location>
</feature>
<comment type="caution">
    <text evidence="2">The sequence shown here is derived from an EMBL/GenBank/DDBJ whole genome shotgun (WGS) entry which is preliminary data.</text>
</comment>
<evidence type="ECO:0000313" key="3">
    <source>
        <dbReference type="Proteomes" id="UP000275385"/>
    </source>
</evidence>
<protein>
    <submittedName>
        <fullName evidence="2">Uncharacterized protein</fullName>
    </submittedName>
</protein>
<feature type="compositionally biased region" description="Polar residues" evidence="1">
    <location>
        <begin position="27"/>
        <end position="38"/>
    </location>
</feature>
<name>A0A420Y935_9PEZI</name>
<organism evidence="2 3">
    <name type="scientific">Coniochaeta pulveracea</name>
    <dbReference type="NCBI Taxonomy" id="177199"/>
    <lineage>
        <taxon>Eukaryota</taxon>
        <taxon>Fungi</taxon>
        <taxon>Dikarya</taxon>
        <taxon>Ascomycota</taxon>
        <taxon>Pezizomycotina</taxon>
        <taxon>Sordariomycetes</taxon>
        <taxon>Sordariomycetidae</taxon>
        <taxon>Coniochaetales</taxon>
        <taxon>Coniochaetaceae</taxon>
        <taxon>Coniochaeta</taxon>
    </lineage>
</organism>
<feature type="region of interest" description="Disordered" evidence="1">
    <location>
        <begin position="305"/>
        <end position="325"/>
    </location>
</feature>
<dbReference type="PANTHER" id="PTHR37332">
    <property type="entry name" value="EXPRESSED PROTEIN"/>
    <property type="match status" value="1"/>
</dbReference>
<evidence type="ECO:0000313" key="2">
    <source>
        <dbReference type="EMBL" id="RKU44406.1"/>
    </source>
</evidence>
<reference evidence="2 3" key="1">
    <citation type="submission" date="2018-08" db="EMBL/GenBank/DDBJ databases">
        <title>Draft genome of the lignicolous fungus Coniochaeta pulveracea.</title>
        <authorList>
            <person name="Borstlap C.J."/>
            <person name="De Witt R.N."/>
            <person name="Botha A."/>
            <person name="Volschenk H."/>
        </authorList>
    </citation>
    <scope>NUCLEOTIDE SEQUENCE [LARGE SCALE GENOMIC DNA]</scope>
    <source>
        <strain evidence="2 3">CAB683</strain>
    </source>
</reference>
<dbReference type="AlphaFoldDB" id="A0A420Y935"/>
<keyword evidence="3" id="KW-1185">Reference proteome</keyword>
<dbReference type="Proteomes" id="UP000275385">
    <property type="component" value="Unassembled WGS sequence"/>
</dbReference>